<dbReference type="EMBL" id="JBFRYB010000001">
    <property type="protein sequence ID" value="MEX1666944.1"/>
    <property type="molecule type" value="Genomic_DNA"/>
</dbReference>
<keyword evidence="3" id="KW-0285">Flavoprotein</keyword>
<keyword evidence="6" id="KW-0560">Oxidoreductase</keyword>
<dbReference type="SUPFAM" id="SSF51905">
    <property type="entry name" value="FAD/NAD(P)-binding domain"/>
    <property type="match status" value="3"/>
</dbReference>
<evidence type="ECO:0000256" key="6">
    <source>
        <dbReference type="ARBA" id="ARBA00023002"/>
    </source>
</evidence>
<feature type="domain" description="Alpha/beta hydrolase fold-3" evidence="8">
    <location>
        <begin position="636"/>
        <end position="838"/>
    </location>
</feature>
<sequence>MRDINTIDVDVVIVGAGFAGMYQLVQMRRAGLSAVVLETADDVGGTWYWNRYPGARCDILTVDYSYSWDPELEKDWIWSERYATQPEILRYAQFVADKHDLRRDIRFNTKVTSAQWNSDAKRWRIHTDSGNDVTAQFYVMATGCLSMPKVPDIEGTDRFNGEVYFTNSWPHDGVDFSGKRVAVIGTGSSGIQSIPIIASQADQLTVFQRTPNFSVPAHNGPIADERLVAYRQDPAAYREEARHSGIGVPTTPADVSALEVSPQEREATYEEVWQRGELAHLLEPYNDLRISAESNDTIRCFIHNKIREIVKDPEVAELLCPTNHYFATKRPCLDSGYYATYNLPQVRLVDLQKQPIETITESGINIVNPAISAKEKTESMAFDAIVFATGFDAMTGAIVGVDITGRNGESLRDAWAHGPQTYLGLMTVGFPNLFMITGPGSPSVLSNMMVSIEQHVDLITDTIKHLRANGVDTIEPTELAQRRWVQHSNEIADLTLLPTANSWYMGANVPGKPQVFLPYPGGVGEYRKICEEMVTRGYLGFALTGADGTQSNDGVIRPLKPDVQELLSIMAEMALPPLETMGVEGARAFMEASGANMPPGPDVGEIIDGTLPGADGTPLAYRLYRPATAGPHPMVAYYHGGGWVVGSATSDDPLCRYLCVKSDSIIISVNYRHAPEARFPAAADDGLAAANWISDHAEELGGKPGQLSVAGWSAGANIAAVTTQQAKLAGAPVITGQVLLNPATDASTVRQSHIDNAEGYVLTTSLMNWFCDQYCDPADRINPKASPLLADTLSGLPPTLVITCEFDPLRDEGDAYAEALAAAGVQVQHLQCPGQTHTAIPAVDAMVTSEYARVAMADALRRFSSAVVVHH</sequence>
<evidence type="ECO:0000256" key="4">
    <source>
        <dbReference type="ARBA" id="ARBA00022827"/>
    </source>
</evidence>
<dbReference type="InterPro" id="IPR029058">
    <property type="entry name" value="AB_hydrolase_fold"/>
</dbReference>
<keyword evidence="5" id="KW-0521">NADP</keyword>
<reference evidence="9 10" key="1">
    <citation type="journal article" date="2011" name="Int. J. Syst. Evol. Microbiol.">
        <title>Zhongshania antarctica gen. nov., sp. nov. and Zhongshania guokunii sp. nov., gammaproteobacteria respectively isolated from coastal attached (fast) ice and surface seawater of the Antarctic.</title>
        <authorList>
            <person name="Li H.J."/>
            <person name="Zhang X.Y."/>
            <person name="Chen C.X."/>
            <person name="Zhang Y.J."/>
            <person name="Gao Z.M."/>
            <person name="Yu Y."/>
            <person name="Chen X.L."/>
            <person name="Chen B."/>
            <person name="Zhang Y.Z."/>
        </authorList>
    </citation>
    <scope>NUCLEOTIDE SEQUENCE [LARGE SCALE GENOMIC DNA]</scope>
    <source>
        <strain evidence="9 10">R06B22</strain>
    </source>
</reference>
<comment type="cofactor">
    <cofactor evidence="1">
        <name>FAD</name>
        <dbReference type="ChEBI" id="CHEBI:57692"/>
    </cofactor>
</comment>
<dbReference type="PANTHER" id="PTHR43098:SF3">
    <property type="entry name" value="L-ORNITHINE N(5)-MONOOXYGENASE-RELATED"/>
    <property type="match status" value="1"/>
</dbReference>
<evidence type="ECO:0000256" key="5">
    <source>
        <dbReference type="ARBA" id="ARBA00022857"/>
    </source>
</evidence>
<protein>
    <submittedName>
        <fullName evidence="9">Alpha/beta hydrolase fold domain-containing protein</fullName>
    </submittedName>
</protein>
<evidence type="ECO:0000313" key="10">
    <source>
        <dbReference type="Proteomes" id="UP001557484"/>
    </source>
</evidence>
<organism evidence="9 10">
    <name type="scientific">Zhongshania arctica</name>
    <dbReference type="NCBI Taxonomy" id="3238302"/>
    <lineage>
        <taxon>Bacteria</taxon>
        <taxon>Pseudomonadati</taxon>
        <taxon>Pseudomonadota</taxon>
        <taxon>Gammaproteobacteria</taxon>
        <taxon>Cellvibrionales</taxon>
        <taxon>Spongiibacteraceae</taxon>
        <taxon>Zhongshania</taxon>
    </lineage>
</organism>
<keyword evidence="10" id="KW-1185">Reference proteome</keyword>
<evidence type="ECO:0000313" key="9">
    <source>
        <dbReference type="EMBL" id="MEX1666944.1"/>
    </source>
</evidence>
<dbReference type="SUPFAM" id="SSF53474">
    <property type="entry name" value="alpha/beta-Hydrolases"/>
    <property type="match status" value="1"/>
</dbReference>
<gene>
    <name evidence="9" type="ORF">AB4875_15725</name>
</gene>
<comment type="similarity">
    <text evidence="2">Belongs to the FAD-binding monooxygenase family.</text>
</comment>
<dbReference type="GO" id="GO:0016787">
    <property type="term" value="F:hydrolase activity"/>
    <property type="evidence" value="ECO:0007669"/>
    <property type="project" value="UniProtKB-KW"/>
</dbReference>
<dbReference type="Gene3D" id="3.40.50.1820">
    <property type="entry name" value="alpha/beta hydrolase"/>
    <property type="match status" value="1"/>
</dbReference>
<keyword evidence="7" id="KW-0503">Monooxygenase</keyword>
<evidence type="ECO:0000256" key="1">
    <source>
        <dbReference type="ARBA" id="ARBA00001974"/>
    </source>
</evidence>
<dbReference type="InterPro" id="IPR050775">
    <property type="entry name" value="FAD-binding_Monooxygenases"/>
</dbReference>
<dbReference type="PRINTS" id="PR00411">
    <property type="entry name" value="PNDRDTASEI"/>
</dbReference>
<keyword evidence="9" id="KW-0378">Hydrolase</keyword>
<evidence type="ECO:0000256" key="7">
    <source>
        <dbReference type="ARBA" id="ARBA00023033"/>
    </source>
</evidence>
<dbReference type="InterPro" id="IPR013094">
    <property type="entry name" value="AB_hydrolase_3"/>
</dbReference>
<keyword evidence="4" id="KW-0274">FAD</keyword>
<name>A0ABV3U0E8_9GAMM</name>
<dbReference type="Pfam" id="PF07859">
    <property type="entry name" value="Abhydrolase_3"/>
    <property type="match status" value="1"/>
</dbReference>
<dbReference type="RefSeq" id="WP_368377004.1">
    <property type="nucleotide sequence ID" value="NZ_JBFRYB010000001.1"/>
</dbReference>
<dbReference type="Proteomes" id="UP001557484">
    <property type="component" value="Unassembled WGS sequence"/>
</dbReference>
<comment type="caution">
    <text evidence="9">The sequence shown here is derived from an EMBL/GenBank/DDBJ whole genome shotgun (WGS) entry which is preliminary data.</text>
</comment>
<evidence type="ECO:0000256" key="2">
    <source>
        <dbReference type="ARBA" id="ARBA00010139"/>
    </source>
</evidence>
<evidence type="ECO:0000259" key="8">
    <source>
        <dbReference type="Pfam" id="PF07859"/>
    </source>
</evidence>
<accession>A0ABV3U0E8</accession>
<evidence type="ECO:0000256" key="3">
    <source>
        <dbReference type="ARBA" id="ARBA00022630"/>
    </source>
</evidence>
<proteinExistence type="inferred from homology"/>
<dbReference type="PANTHER" id="PTHR43098">
    <property type="entry name" value="L-ORNITHINE N(5)-MONOOXYGENASE-RELATED"/>
    <property type="match status" value="1"/>
</dbReference>
<dbReference type="Pfam" id="PF13738">
    <property type="entry name" value="Pyr_redox_3"/>
    <property type="match status" value="1"/>
</dbReference>
<dbReference type="Gene3D" id="3.50.50.60">
    <property type="entry name" value="FAD/NAD(P)-binding domain"/>
    <property type="match status" value="2"/>
</dbReference>
<dbReference type="InterPro" id="IPR036188">
    <property type="entry name" value="FAD/NAD-bd_sf"/>
</dbReference>